<keyword evidence="2" id="KW-1133">Transmembrane helix</keyword>
<feature type="region of interest" description="Disordered" evidence="1">
    <location>
        <begin position="640"/>
        <end position="675"/>
    </location>
</feature>
<proteinExistence type="predicted"/>
<dbReference type="Proteomes" id="UP000478008">
    <property type="component" value="Unassembled WGS sequence"/>
</dbReference>
<evidence type="ECO:0000256" key="1">
    <source>
        <dbReference type="SAM" id="MobiDB-lite"/>
    </source>
</evidence>
<feature type="compositionally biased region" description="Low complexity" evidence="1">
    <location>
        <begin position="653"/>
        <end position="666"/>
    </location>
</feature>
<evidence type="ECO:0000256" key="2">
    <source>
        <dbReference type="SAM" id="Phobius"/>
    </source>
</evidence>
<dbReference type="SMART" id="SM00563">
    <property type="entry name" value="PlsC"/>
    <property type="match status" value="1"/>
</dbReference>
<gene>
    <name evidence="4" type="primary">GPT2</name>
    <name evidence="4" type="ORF">DEBR0S1_05314G</name>
</gene>
<feature type="compositionally biased region" description="Polar residues" evidence="1">
    <location>
        <begin position="13"/>
        <end position="22"/>
    </location>
</feature>
<dbReference type="GO" id="GO:0016287">
    <property type="term" value="F:glycerone-phosphate O-acyltransferase activity"/>
    <property type="evidence" value="ECO:0007669"/>
    <property type="project" value="TreeGrafter"/>
</dbReference>
<feature type="transmembrane region" description="Helical" evidence="2">
    <location>
        <begin position="474"/>
        <end position="496"/>
    </location>
</feature>
<feature type="transmembrane region" description="Helical" evidence="2">
    <location>
        <begin position="508"/>
        <end position="531"/>
    </location>
</feature>
<feature type="transmembrane region" description="Helical" evidence="2">
    <location>
        <begin position="423"/>
        <end position="444"/>
    </location>
</feature>
<feature type="region of interest" description="Disordered" evidence="1">
    <location>
        <begin position="716"/>
        <end position="745"/>
    </location>
</feature>
<dbReference type="GO" id="GO:0004366">
    <property type="term" value="F:glycerol-3-phosphate O-acyltransferase activity"/>
    <property type="evidence" value="ECO:0007669"/>
    <property type="project" value="TreeGrafter"/>
</dbReference>
<keyword evidence="2" id="KW-0812">Transmembrane</keyword>
<dbReference type="AlphaFoldDB" id="A0A7D9CXN7"/>
<dbReference type="InterPro" id="IPR052744">
    <property type="entry name" value="GPAT/DAPAT"/>
</dbReference>
<feature type="domain" description="Phospholipid/glycerol acyltransferase" evidence="3">
    <location>
        <begin position="65"/>
        <end position="275"/>
    </location>
</feature>
<keyword evidence="2" id="KW-0472">Membrane</keyword>
<feature type="compositionally biased region" description="Polar residues" evidence="1">
    <location>
        <begin position="640"/>
        <end position="652"/>
    </location>
</feature>
<feature type="region of interest" description="Disordered" evidence="1">
    <location>
        <begin position="1"/>
        <end position="22"/>
    </location>
</feature>
<keyword evidence="5" id="KW-1185">Reference proteome</keyword>
<protein>
    <submittedName>
        <fullName evidence="4">DEBR0S1_05314g1_1</fullName>
    </submittedName>
</protein>
<accession>A0A7D9CXN7</accession>
<evidence type="ECO:0000313" key="5">
    <source>
        <dbReference type="Proteomes" id="UP000478008"/>
    </source>
</evidence>
<evidence type="ECO:0000313" key="4">
    <source>
        <dbReference type="EMBL" id="VUG16012.1"/>
    </source>
</evidence>
<name>A0A7D9CXN7_DEKBR</name>
<sequence length="770" mass="86199">MSSVNDDIEKSATGEQEVSTPAKSVNASTLSTEFIYWLVRVIVETFFREISVRGSFHVPKTGPTLVVIAPHANQFLDAAISMHAIYLASGRITHFIEAAVSLRRRVIGVLSRMAGSIPVERAQDLLTPREGLIKYKNYPDDELTIIGQGTHFTKDCGVKSLIGLPHSAGNVKVGEVLSDTELKLSSPMRKEAGIRALQQYTPYKCAPRIDNHKLFDTVFDCLHEGNLIAIASEGGSHDRTELLPLKPGVAIMALGAVAKYPGMEVKIVPCGMNYFHAHKFRSRAVLDFGIPIVIDNEWAEKYKEDSRKTVSDLMDIITSAMKAVTVQSPDYETLQVIQAARRLYSYGGHSSNLPLPVVVELNRNLLIGYSKYKDDPKIRHLTQSVIQYNQKLKYYGLRDHQIASASEDYLHNGILLIKRLLILAYYGILCLPGTVLFSPVFYACAKISAKKQREALARCAVKIKANDVLGSWKVLIAMVVSPILYALYSILGTYLLNKYDLGVKLTGTWFDSFVEFVTCWIVLVCTTYSAFRMGEVGVDVAKSIWPLILSLFPKTTELRKLKEERAKLSMEITEVINELGPKVFPQFNKETLKELSDEVIEENKTINQRDRHYHHHHHHHHHRRRHLLNRLKLEKISTSGIQAQEENVSQQKEVPSSGESFASSESTLARERTSSVSSSVYSGFSEFENDEDTRGKMPNLSHVSIFPDTLQMSDRSSVYSESSADIESIDSHGGEYTTGAGENAADLTNRVRKAVIERNKETADSDREED</sequence>
<dbReference type="PANTHER" id="PTHR31605:SF2">
    <property type="entry name" value="GLYCEROL-3-PHOSPHATE O-ACYLTRANSFERASE 2"/>
    <property type="match status" value="1"/>
</dbReference>
<dbReference type="InterPro" id="IPR002123">
    <property type="entry name" value="Plipid/glycerol_acylTrfase"/>
</dbReference>
<reference evidence="4 5" key="1">
    <citation type="submission" date="2019-07" db="EMBL/GenBank/DDBJ databases">
        <authorList>
            <person name="Friedrich A."/>
            <person name="Schacherer J."/>
        </authorList>
    </citation>
    <scope>NUCLEOTIDE SEQUENCE [LARGE SCALE GENOMIC DNA]</scope>
</reference>
<organism evidence="4 5">
    <name type="scientific">Dekkera bruxellensis</name>
    <name type="common">Brettanomyces custersii</name>
    <dbReference type="NCBI Taxonomy" id="5007"/>
    <lineage>
        <taxon>Eukaryota</taxon>
        <taxon>Fungi</taxon>
        <taxon>Dikarya</taxon>
        <taxon>Ascomycota</taxon>
        <taxon>Saccharomycotina</taxon>
        <taxon>Pichiomycetes</taxon>
        <taxon>Pichiales</taxon>
        <taxon>Pichiaceae</taxon>
        <taxon>Brettanomyces</taxon>
    </lineage>
</organism>
<evidence type="ECO:0000259" key="3">
    <source>
        <dbReference type="SMART" id="SM00563"/>
    </source>
</evidence>
<dbReference type="EMBL" id="CABFWN010000001">
    <property type="protein sequence ID" value="VUG16012.1"/>
    <property type="molecule type" value="Genomic_DNA"/>
</dbReference>
<dbReference type="GO" id="GO:0008654">
    <property type="term" value="P:phospholipid biosynthetic process"/>
    <property type="evidence" value="ECO:0007669"/>
    <property type="project" value="TreeGrafter"/>
</dbReference>
<dbReference type="PANTHER" id="PTHR31605">
    <property type="entry name" value="GLYCEROL-3-PHOSPHATE O-ACYLTRANSFERASE 1"/>
    <property type="match status" value="1"/>
</dbReference>